<dbReference type="Proteomes" id="UP000077266">
    <property type="component" value="Unassembled WGS sequence"/>
</dbReference>
<accession>A0A165GF11</accession>
<dbReference type="FunFam" id="3.40.50.300:FF:000237">
    <property type="entry name" value="replication factor C subunit 4"/>
    <property type="match status" value="1"/>
</dbReference>
<keyword evidence="11" id="KW-0378">Hydrolase</keyword>
<dbReference type="GO" id="GO:0006281">
    <property type="term" value="P:DNA repair"/>
    <property type="evidence" value="ECO:0007669"/>
    <property type="project" value="UniProtKB-ARBA"/>
</dbReference>
<evidence type="ECO:0000256" key="9">
    <source>
        <dbReference type="ARBA" id="ARBA00075373"/>
    </source>
</evidence>
<sequence>MFLKGKQTAKNGPKHAVDPQLQPWVEKYRPKTIDDVSAQEHTVAVLRKTLTSTNLPHMLFYGPPGTGKTSTILALARQLYGPDNFRTRVLELNASDERGISIVREKIKAFARQTPAATVVAADGTTYPCPPFKIIILDEADSMTQDAQAALRRIMENYARITRFCLVCNYVTRIIEPLASRCSKFRFKPLDTNSTQSRLEHIAREEHITVSPETVQALIATSGGDLRRSITYLQTASRLTNGNADTTITPRDIQEIAGVVPDEIIDDFARTLGVDPRYGPSRANKNDEDDAMMVEHTFKKPDFTSVRGKVGELIREGYSGAQLLSQLHDAIIENNNLDSKIKSHCALVFAEADKALCDGADEELWILDVALRCSKYINAPVPTST</sequence>
<dbReference type="FunFam" id="1.10.8.60:FF:000032">
    <property type="entry name" value="Replication factor C subunit 4"/>
    <property type="match status" value="1"/>
</dbReference>
<dbReference type="Pfam" id="PF08542">
    <property type="entry name" value="Rep_fac_C"/>
    <property type="match status" value="1"/>
</dbReference>
<evidence type="ECO:0000256" key="3">
    <source>
        <dbReference type="ARBA" id="ARBA00022705"/>
    </source>
</evidence>
<dbReference type="GO" id="GO:0005663">
    <property type="term" value="C:DNA replication factor C complex"/>
    <property type="evidence" value="ECO:0007669"/>
    <property type="project" value="TreeGrafter"/>
</dbReference>
<dbReference type="Pfam" id="PF21960">
    <property type="entry name" value="RCF1-5-like_lid"/>
    <property type="match status" value="1"/>
</dbReference>
<dbReference type="Gene3D" id="1.20.272.10">
    <property type="match status" value="1"/>
</dbReference>
<dbReference type="AlphaFoldDB" id="A0A165GF11"/>
<feature type="domain" description="AAA+ ATPase" evidence="10">
    <location>
        <begin position="54"/>
        <end position="191"/>
    </location>
</feature>
<dbReference type="STRING" id="1314781.A0A165GF11"/>
<dbReference type="Pfam" id="PF00004">
    <property type="entry name" value="AAA"/>
    <property type="match status" value="1"/>
</dbReference>
<evidence type="ECO:0000256" key="4">
    <source>
        <dbReference type="ARBA" id="ARBA00022741"/>
    </source>
</evidence>
<evidence type="ECO:0000256" key="8">
    <source>
        <dbReference type="ARBA" id="ARBA00040745"/>
    </source>
</evidence>
<reference evidence="11 12" key="1">
    <citation type="journal article" date="2016" name="Mol. Biol. Evol.">
        <title>Comparative Genomics of Early-Diverging Mushroom-Forming Fungi Provides Insights into the Origins of Lignocellulose Decay Capabilities.</title>
        <authorList>
            <person name="Nagy L.G."/>
            <person name="Riley R."/>
            <person name="Tritt A."/>
            <person name="Adam C."/>
            <person name="Daum C."/>
            <person name="Floudas D."/>
            <person name="Sun H."/>
            <person name="Yadav J.S."/>
            <person name="Pangilinan J."/>
            <person name="Larsson K.H."/>
            <person name="Matsuura K."/>
            <person name="Barry K."/>
            <person name="Labutti K."/>
            <person name="Kuo R."/>
            <person name="Ohm R.A."/>
            <person name="Bhattacharya S.S."/>
            <person name="Shirouzu T."/>
            <person name="Yoshinaga Y."/>
            <person name="Martin F.M."/>
            <person name="Grigoriev I.V."/>
            <person name="Hibbett D.S."/>
        </authorList>
    </citation>
    <scope>NUCLEOTIDE SEQUENCE [LARGE SCALE GENOMIC DNA]</scope>
    <source>
        <strain evidence="11 12">HHB12029</strain>
    </source>
</reference>
<name>A0A165GF11_EXIGL</name>
<dbReference type="GO" id="GO:0016887">
    <property type="term" value="F:ATP hydrolysis activity"/>
    <property type="evidence" value="ECO:0007669"/>
    <property type="project" value="InterPro"/>
</dbReference>
<gene>
    <name evidence="11" type="ORF">EXIGLDRAFT_677122</name>
</gene>
<keyword evidence="12" id="KW-1185">Reference proteome</keyword>
<evidence type="ECO:0000313" key="12">
    <source>
        <dbReference type="Proteomes" id="UP000077266"/>
    </source>
</evidence>
<dbReference type="InterPro" id="IPR047854">
    <property type="entry name" value="RFC_lid"/>
</dbReference>
<dbReference type="GO" id="GO:0005524">
    <property type="term" value="F:ATP binding"/>
    <property type="evidence" value="ECO:0007669"/>
    <property type="project" value="UniProtKB-KW"/>
</dbReference>
<dbReference type="GO" id="GO:0003677">
    <property type="term" value="F:DNA binding"/>
    <property type="evidence" value="ECO:0007669"/>
    <property type="project" value="UniProtKB-KW"/>
</dbReference>
<dbReference type="PANTHER" id="PTHR11669:SF20">
    <property type="entry name" value="REPLICATION FACTOR C SUBUNIT 4"/>
    <property type="match status" value="1"/>
</dbReference>
<comment type="subcellular location">
    <subcellularLocation>
        <location evidence="1">Nucleus</location>
    </subcellularLocation>
</comment>
<dbReference type="InterPro" id="IPR027417">
    <property type="entry name" value="P-loop_NTPase"/>
</dbReference>
<dbReference type="CDD" id="cd00009">
    <property type="entry name" value="AAA"/>
    <property type="match status" value="1"/>
</dbReference>
<keyword evidence="4" id="KW-0547">Nucleotide-binding</keyword>
<dbReference type="PANTHER" id="PTHR11669">
    <property type="entry name" value="REPLICATION FACTOR C / DNA POLYMERASE III GAMMA-TAU SUBUNIT"/>
    <property type="match status" value="1"/>
</dbReference>
<dbReference type="GO" id="GO:0031391">
    <property type="term" value="C:Elg1 RFC-like complex"/>
    <property type="evidence" value="ECO:0007669"/>
    <property type="project" value="UniProtKB-ARBA"/>
</dbReference>
<evidence type="ECO:0000256" key="6">
    <source>
        <dbReference type="ARBA" id="ARBA00023125"/>
    </source>
</evidence>
<dbReference type="SMART" id="SM00382">
    <property type="entry name" value="AAA"/>
    <property type="match status" value="1"/>
</dbReference>
<dbReference type="InterPro" id="IPR003593">
    <property type="entry name" value="AAA+_ATPase"/>
</dbReference>
<dbReference type="GO" id="GO:0005634">
    <property type="term" value="C:nucleus"/>
    <property type="evidence" value="ECO:0007669"/>
    <property type="project" value="UniProtKB-SubCell"/>
</dbReference>
<keyword evidence="6" id="KW-0238">DNA-binding</keyword>
<organism evidence="11 12">
    <name type="scientific">Exidia glandulosa HHB12029</name>
    <dbReference type="NCBI Taxonomy" id="1314781"/>
    <lineage>
        <taxon>Eukaryota</taxon>
        <taxon>Fungi</taxon>
        <taxon>Dikarya</taxon>
        <taxon>Basidiomycota</taxon>
        <taxon>Agaricomycotina</taxon>
        <taxon>Agaricomycetes</taxon>
        <taxon>Auriculariales</taxon>
        <taxon>Exidiaceae</taxon>
        <taxon>Exidia</taxon>
    </lineage>
</organism>
<dbReference type="EMBL" id="KV426049">
    <property type="protein sequence ID" value="KZV90422.1"/>
    <property type="molecule type" value="Genomic_DNA"/>
</dbReference>
<evidence type="ECO:0000313" key="11">
    <source>
        <dbReference type="EMBL" id="KZV90422.1"/>
    </source>
</evidence>
<keyword evidence="7" id="KW-0539">Nucleus</keyword>
<keyword evidence="5" id="KW-0067">ATP-binding</keyword>
<dbReference type="InterPro" id="IPR013748">
    <property type="entry name" value="Rep_factorC_C"/>
</dbReference>
<dbReference type="InterPro" id="IPR008921">
    <property type="entry name" value="DNA_pol3_clamp-load_cplx_C"/>
</dbReference>
<dbReference type="FunCoup" id="A0A165GF11">
    <property type="interactions" value="440"/>
</dbReference>
<dbReference type="GO" id="GO:0000076">
    <property type="term" value="P:DNA replication checkpoint signaling"/>
    <property type="evidence" value="ECO:0007669"/>
    <property type="project" value="UniProtKB-ARBA"/>
</dbReference>
<dbReference type="SUPFAM" id="SSF52540">
    <property type="entry name" value="P-loop containing nucleoside triphosphate hydrolases"/>
    <property type="match status" value="1"/>
</dbReference>
<evidence type="ECO:0000256" key="7">
    <source>
        <dbReference type="ARBA" id="ARBA00023242"/>
    </source>
</evidence>
<dbReference type="Gene3D" id="1.10.8.60">
    <property type="match status" value="1"/>
</dbReference>
<dbReference type="SUPFAM" id="SSF48019">
    <property type="entry name" value="post-AAA+ oligomerization domain-like"/>
    <property type="match status" value="1"/>
</dbReference>
<keyword evidence="3" id="KW-0235">DNA replication</keyword>
<protein>
    <recommendedName>
        <fullName evidence="8">Replication factor C subunit 2</fullName>
    </recommendedName>
    <alternativeName>
        <fullName evidence="9">Activator 1 41 kDa subunit</fullName>
    </alternativeName>
</protein>
<dbReference type="CDD" id="cd18140">
    <property type="entry name" value="HLD_clamp_RFC"/>
    <property type="match status" value="1"/>
</dbReference>
<dbReference type="GO" id="GO:0006271">
    <property type="term" value="P:DNA strand elongation involved in DNA replication"/>
    <property type="evidence" value="ECO:0007669"/>
    <property type="project" value="UniProtKB-ARBA"/>
</dbReference>
<dbReference type="InterPro" id="IPR050238">
    <property type="entry name" value="DNA_Rep/Repair_Clamp_Loader"/>
</dbReference>
<dbReference type="Gene3D" id="3.40.50.300">
    <property type="entry name" value="P-loop containing nucleotide triphosphate hydrolases"/>
    <property type="match status" value="1"/>
</dbReference>
<evidence type="ECO:0000256" key="2">
    <source>
        <dbReference type="ARBA" id="ARBA00005378"/>
    </source>
</evidence>
<dbReference type="InParanoid" id="A0A165GF11"/>
<dbReference type="InterPro" id="IPR003959">
    <property type="entry name" value="ATPase_AAA_core"/>
</dbReference>
<evidence type="ECO:0000256" key="1">
    <source>
        <dbReference type="ARBA" id="ARBA00004123"/>
    </source>
</evidence>
<proteinExistence type="inferred from homology"/>
<dbReference type="FunFam" id="1.20.272.10:FF:000011">
    <property type="entry name" value="Replication factor C subunit 2"/>
    <property type="match status" value="1"/>
</dbReference>
<evidence type="ECO:0000259" key="10">
    <source>
        <dbReference type="SMART" id="SM00382"/>
    </source>
</evidence>
<evidence type="ECO:0000256" key="5">
    <source>
        <dbReference type="ARBA" id="ARBA00022840"/>
    </source>
</evidence>
<dbReference type="GO" id="GO:0003689">
    <property type="term" value="F:DNA clamp loader activity"/>
    <property type="evidence" value="ECO:0007669"/>
    <property type="project" value="TreeGrafter"/>
</dbReference>
<comment type="similarity">
    <text evidence="2">Belongs to the activator 1 small subunits family.</text>
</comment>
<dbReference type="OrthoDB" id="4199794at2759"/>